<organism evidence="2 3">
    <name type="scientific">Pan troglodytes</name>
    <name type="common">Chimpanzee</name>
    <dbReference type="NCBI Taxonomy" id="9598"/>
    <lineage>
        <taxon>Eukaryota</taxon>
        <taxon>Metazoa</taxon>
        <taxon>Chordata</taxon>
        <taxon>Craniata</taxon>
        <taxon>Vertebrata</taxon>
        <taxon>Euteleostomi</taxon>
        <taxon>Mammalia</taxon>
        <taxon>Eutheria</taxon>
        <taxon>Euarchontoglires</taxon>
        <taxon>Primates</taxon>
        <taxon>Haplorrhini</taxon>
        <taxon>Catarrhini</taxon>
        <taxon>Hominidae</taxon>
        <taxon>Pan</taxon>
    </lineage>
</organism>
<evidence type="ECO:0000313" key="3">
    <source>
        <dbReference type="Proteomes" id="UP000236370"/>
    </source>
</evidence>
<dbReference type="AlphaFoldDB" id="A0A2J8NPT6"/>
<name>A0A2J8NPT6_PANTR</name>
<evidence type="ECO:0000256" key="1">
    <source>
        <dbReference type="SAM" id="MobiDB-lite"/>
    </source>
</evidence>
<feature type="non-terminal residue" evidence="2">
    <location>
        <position position="1"/>
    </location>
</feature>
<protein>
    <submittedName>
        <fullName evidence="2">RBMS3 isoform 7</fullName>
    </submittedName>
</protein>
<dbReference type="Proteomes" id="UP000236370">
    <property type="component" value="Unassembled WGS sequence"/>
</dbReference>
<feature type="region of interest" description="Disordered" evidence="1">
    <location>
        <begin position="1"/>
        <end position="22"/>
    </location>
</feature>
<accession>A0A2J8NPT6</accession>
<sequence length="50" mass="5715">RTSANKSSGAPSYSRWSSSQPHQDQTLNFFCKEASWHLDRNCVDSVDHFV</sequence>
<proteinExistence type="predicted"/>
<evidence type="ECO:0000313" key="2">
    <source>
        <dbReference type="EMBL" id="PNI73758.1"/>
    </source>
</evidence>
<reference evidence="2 3" key="1">
    <citation type="submission" date="2017-12" db="EMBL/GenBank/DDBJ databases">
        <title>High-resolution comparative analysis of great ape genomes.</title>
        <authorList>
            <person name="Pollen A."/>
            <person name="Hastie A."/>
            <person name="Hormozdiari F."/>
            <person name="Dougherty M."/>
            <person name="Liu R."/>
            <person name="Chaisson M."/>
            <person name="Hoppe E."/>
            <person name="Hill C."/>
            <person name="Pang A."/>
            <person name="Hillier L."/>
            <person name="Baker C."/>
            <person name="Armstrong J."/>
            <person name="Shendure J."/>
            <person name="Paten B."/>
            <person name="Wilson R."/>
            <person name="Chao H."/>
            <person name="Schneider V."/>
            <person name="Ventura M."/>
            <person name="Kronenberg Z."/>
            <person name="Murali S."/>
            <person name="Gordon D."/>
            <person name="Cantsilieris S."/>
            <person name="Munson K."/>
            <person name="Nelson B."/>
            <person name="Raja A."/>
            <person name="Underwood J."/>
            <person name="Diekhans M."/>
            <person name="Fiddes I."/>
            <person name="Haussler D."/>
            <person name="Eichler E."/>
        </authorList>
    </citation>
    <scope>NUCLEOTIDE SEQUENCE [LARGE SCALE GENOMIC DNA]</scope>
    <source>
        <strain evidence="2">Yerkes chimp pedigree #C0471</strain>
    </source>
</reference>
<dbReference type="EMBL" id="NBAG03000225">
    <property type="protein sequence ID" value="PNI73758.1"/>
    <property type="molecule type" value="Genomic_DNA"/>
</dbReference>
<gene>
    <name evidence="2" type="ORF">CK820_G0008962</name>
</gene>
<comment type="caution">
    <text evidence="2">The sequence shown here is derived from an EMBL/GenBank/DDBJ whole genome shotgun (WGS) entry which is preliminary data.</text>
</comment>